<comment type="caution">
    <text evidence="1">The sequence shown here is derived from an EMBL/GenBank/DDBJ whole genome shotgun (WGS) entry which is preliminary data.</text>
</comment>
<accession>A0ABW5KFD4</accession>
<dbReference type="RefSeq" id="WP_380902693.1">
    <property type="nucleotide sequence ID" value="NZ_JBHUEG010000007.1"/>
</dbReference>
<protein>
    <recommendedName>
        <fullName evidence="3">DUF559 domain-containing protein</fullName>
    </recommendedName>
</protein>
<evidence type="ECO:0000313" key="2">
    <source>
        <dbReference type="Proteomes" id="UP001597545"/>
    </source>
</evidence>
<dbReference type="InterPro" id="IPR011335">
    <property type="entry name" value="Restrct_endonuc-II-like"/>
</dbReference>
<sequence length="168" mass="19579">MGKWGRPGQGRAILKDITDRNFVRIGDFYYPPGSAEALSVQPLRKRRSKIIRTGWIDDSRNLKNREKYQDPFITFVKMELKLDVWPEFYFSTERLYRFDYAIPEHKIAIEVNGGVWAKGKSGHSSGTGILRDYDKSNLAQSLGWRVIILVPKNLMTDESLKILRKYKH</sequence>
<evidence type="ECO:0008006" key="3">
    <source>
        <dbReference type="Google" id="ProtNLM"/>
    </source>
</evidence>
<keyword evidence="2" id="KW-1185">Reference proteome</keyword>
<reference evidence="2" key="1">
    <citation type="journal article" date="2019" name="Int. J. Syst. Evol. Microbiol.">
        <title>The Global Catalogue of Microorganisms (GCM) 10K type strain sequencing project: providing services to taxonomists for standard genome sequencing and annotation.</title>
        <authorList>
            <consortium name="The Broad Institute Genomics Platform"/>
            <consortium name="The Broad Institute Genome Sequencing Center for Infectious Disease"/>
            <person name="Wu L."/>
            <person name="Ma J."/>
        </authorList>
    </citation>
    <scope>NUCLEOTIDE SEQUENCE [LARGE SCALE GENOMIC DNA]</scope>
    <source>
        <strain evidence="2">KCTC 42662</strain>
    </source>
</reference>
<evidence type="ECO:0000313" key="1">
    <source>
        <dbReference type="EMBL" id="MFD2547694.1"/>
    </source>
</evidence>
<organism evidence="1 2">
    <name type="scientific">Sphingobacterium suaedae</name>
    <dbReference type="NCBI Taxonomy" id="1686402"/>
    <lineage>
        <taxon>Bacteria</taxon>
        <taxon>Pseudomonadati</taxon>
        <taxon>Bacteroidota</taxon>
        <taxon>Sphingobacteriia</taxon>
        <taxon>Sphingobacteriales</taxon>
        <taxon>Sphingobacteriaceae</taxon>
        <taxon>Sphingobacterium</taxon>
    </lineage>
</organism>
<dbReference type="Gene3D" id="3.40.960.10">
    <property type="entry name" value="VSR Endonuclease"/>
    <property type="match status" value="1"/>
</dbReference>
<dbReference type="EMBL" id="JBHULR010000003">
    <property type="protein sequence ID" value="MFD2547694.1"/>
    <property type="molecule type" value="Genomic_DNA"/>
</dbReference>
<name>A0ABW5KFD4_9SPHI</name>
<dbReference type="Proteomes" id="UP001597545">
    <property type="component" value="Unassembled WGS sequence"/>
</dbReference>
<proteinExistence type="predicted"/>
<dbReference type="SUPFAM" id="SSF52980">
    <property type="entry name" value="Restriction endonuclease-like"/>
    <property type="match status" value="1"/>
</dbReference>
<gene>
    <name evidence="1" type="ORF">ACFSR5_08565</name>
</gene>